<dbReference type="RefSeq" id="WP_089711332.1">
    <property type="nucleotide sequence ID" value="NZ_FMAR01000005.1"/>
</dbReference>
<organism evidence="2 3">
    <name type="scientific">Chitinophaga costaii</name>
    <dbReference type="NCBI Taxonomy" id="1335309"/>
    <lineage>
        <taxon>Bacteria</taxon>
        <taxon>Pseudomonadati</taxon>
        <taxon>Bacteroidota</taxon>
        <taxon>Chitinophagia</taxon>
        <taxon>Chitinophagales</taxon>
        <taxon>Chitinophagaceae</taxon>
        <taxon>Chitinophaga</taxon>
    </lineage>
</organism>
<gene>
    <name evidence="2" type="ORF">GA0116948_10595</name>
</gene>
<dbReference type="AlphaFoldDB" id="A0A1C4D6G5"/>
<dbReference type="OrthoDB" id="659560at2"/>
<name>A0A1C4D6G5_9BACT</name>
<keyword evidence="1" id="KW-0732">Signal</keyword>
<dbReference type="Proteomes" id="UP000242818">
    <property type="component" value="Unassembled WGS sequence"/>
</dbReference>
<accession>A0A1C4D6G5</accession>
<dbReference type="EMBL" id="FMAR01000005">
    <property type="protein sequence ID" value="SCC26927.1"/>
    <property type="molecule type" value="Genomic_DNA"/>
</dbReference>
<evidence type="ECO:0000313" key="3">
    <source>
        <dbReference type="Proteomes" id="UP000242818"/>
    </source>
</evidence>
<evidence type="ECO:0000256" key="1">
    <source>
        <dbReference type="SAM" id="SignalP"/>
    </source>
</evidence>
<keyword evidence="3" id="KW-1185">Reference proteome</keyword>
<feature type="chain" id="PRO_5008690314" evidence="1">
    <location>
        <begin position="21"/>
        <end position="199"/>
    </location>
</feature>
<sequence>MKKNLTALLPLLLSALAVFAQQDEEKPNIIKIQPQPFEDSIVYKRENAVLYIDRHALDDYFKMLDTALQQRKYSPKVYQNVQFAHLTEQDVQNHYSQAIAFWTTVPGQPLVYDVNNFNYFWTNGPGILQPYIDEILPQLLQQGKVHLVEKNVKAPVTKYLFANHDINGRNYRIYKFADGKEILREQDIYTEPIINTSKK</sequence>
<protein>
    <submittedName>
        <fullName evidence="2">Uncharacterized protein</fullName>
    </submittedName>
</protein>
<reference evidence="2 3" key="1">
    <citation type="submission" date="2016-08" db="EMBL/GenBank/DDBJ databases">
        <authorList>
            <person name="Seilhamer J.J."/>
        </authorList>
    </citation>
    <scope>NUCLEOTIDE SEQUENCE [LARGE SCALE GENOMIC DNA]</scope>
    <source>
        <strain evidence="2 3">A37T2</strain>
    </source>
</reference>
<proteinExistence type="predicted"/>
<feature type="signal peptide" evidence="1">
    <location>
        <begin position="1"/>
        <end position="20"/>
    </location>
</feature>
<evidence type="ECO:0000313" key="2">
    <source>
        <dbReference type="EMBL" id="SCC26927.1"/>
    </source>
</evidence>